<dbReference type="AlphaFoldDB" id="A0A520KTP8"/>
<reference evidence="2 3" key="1">
    <citation type="journal article" date="2019" name="Nat. Microbiol.">
        <title>Wide diversity of methane and short-chain alkane metabolisms in uncultured archaea.</title>
        <authorList>
            <person name="Borrel G."/>
            <person name="Adam P.S."/>
            <person name="McKay L.J."/>
            <person name="Chen L.X."/>
            <person name="Sierra-Garcia I.N."/>
            <person name="Sieber C.M."/>
            <person name="Letourneur Q."/>
            <person name="Ghozlane A."/>
            <person name="Andersen G.L."/>
            <person name="Li W.J."/>
            <person name="Hallam S.J."/>
            <person name="Muyzer G."/>
            <person name="de Oliveira V.M."/>
            <person name="Inskeep W.P."/>
            <person name="Banfield J.F."/>
            <person name="Gribaldo S."/>
        </authorList>
    </citation>
    <scope>NUCLEOTIDE SEQUENCE [LARGE SCALE GENOMIC DNA]</scope>
    <source>
        <strain evidence="2">NM1a</strain>
    </source>
</reference>
<proteinExistence type="predicted"/>
<organism evidence="2 3">
    <name type="scientific">Methanoliparum thermophilum</name>
    <dbReference type="NCBI Taxonomy" id="2491083"/>
    <lineage>
        <taxon>Archaea</taxon>
        <taxon>Methanobacteriati</taxon>
        <taxon>Methanobacteriota</taxon>
        <taxon>Candidatus Methanoliparia</taxon>
        <taxon>Candidatus Methanoliparales</taxon>
        <taxon>Candidatus Methanoliparaceae</taxon>
        <taxon>Candidatus Methanoliparum</taxon>
    </lineage>
</organism>
<evidence type="ECO:0000313" key="2">
    <source>
        <dbReference type="EMBL" id="RZN65464.1"/>
    </source>
</evidence>
<dbReference type="EMBL" id="RXIF01000002">
    <property type="protein sequence ID" value="RZN65464.1"/>
    <property type="molecule type" value="Genomic_DNA"/>
</dbReference>
<dbReference type="InterPro" id="IPR003901">
    <property type="entry name" value="Me_CoM_Rdtase_D"/>
</dbReference>
<name>A0A520KTP8_METT2</name>
<dbReference type="GO" id="GO:0015948">
    <property type="term" value="P:methanogenesis"/>
    <property type="evidence" value="ECO:0007669"/>
    <property type="project" value="UniProtKB-KW"/>
</dbReference>
<dbReference type="Proteomes" id="UP000317158">
    <property type="component" value="Unassembled WGS sequence"/>
</dbReference>
<dbReference type="Pfam" id="PF02505">
    <property type="entry name" value="MCR_D"/>
    <property type="match status" value="1"/>
</dbReference>
<protein>
    <submittedName>
        <fullName evidence="2">Methyl-coenzyme M reductase operon protein D</fullName>
    </submittedName>
</protein>
<comment type="caution">
    <text evidence="2">The sequence shown here is derived from an EMBL/GenBank/DDBJ whole genome shotgun (WGS) entry which is preliminary data.</text>
</comment>
<sequence>MSITDLPSIQIEIIPQRLLGASSAEKVLNTLAELKGVKRIAIQGPRLPGEVSYQGVSTDRREIQVGGIVFEIKIALGRIMLELESETILKDVENIVNTVIPCKASIRKGKFFRDKMTVSDYAKYGIIKDERIIGLVDPKSNDIYELGTK</sequence>
<evidence type="ECO:0000256" key="1">
    <source>
        <dbReference type="ARBA" id="ARBA00022994"/>
    </source>
</evidence>
<evidence type="ECO:0000313" key="3">
    <source>
        <dbReference type="Proteomes" id="UP000317158"/>
    </source>
</evidence>
<dbReference type="NCBIfam" id="TIGR03260">
    <property type="entry name" value="met_CoM_red_D"/>
    <property type="match status" value="1"/>
</dbReference>
<dbReference type="PIRSF" id="PIRSF005636">
    <property type="entry name" value="McrD"/>
    <property type="match status" value="1"/>
</dbReference>
<gene>
    <name evidence="2" type="primary">mcrD</name>
    <name evidence="2" type="ORF">EF806_00810</name>
</gene>
<accession>A0A520KTP8</accession>
<keyword evidence="1" id="KW-0484">Methanogenesis</keyword>